<name>A0ACC2ELE1_DIPCM</name>
<keyword evidence="2" id="KW-1185">Reference proteome</keyword>
<gene>
    <name evidence="1" type="ORF">O6H91_02G144000</name>
</gene>
<evidence type="ECO:0000313" key="1">
    <source>
        <dbReference type="EMBL" id="KAJ7567373.1"/>
    </source>
</evidence>
<sequence>MDFEDNDYLLKLYLETCKVHDTTNPSSIKNVLDKMKIYKAFDEKVVLEISLDQYIETDVDSLVKILILAENTKLHAIDVNYCHDATSSLTGDEVLKLLHAAGLKLRNVDLQHSCFGRQRERRCLCNATLDFRDLFHCGLQCRSLDLTYAHSHKLDIQGPFMFLHTLKLDFSYAISSFSDGCFSSMPKLVQLSLCGTSISNLWTTTAALSRLKMLSELRFQKCPCCCGTGHCPSRFISEVDSMCLQGNIVQQRQECDAFDLTTLSEDSFDSQDNGLRDVSSDGSLHLFSDDDLALTLTPIDIISEDSVGESDINSFVEVNREQQTGVAFDRQNVASCVDAKKDSSLETVHERPDDPTDKNELCTSKERLAPFNISSISSENSPEDDTEISVQSGIQFLDESDTTEVNADTFSLIRRVRQKISTQESLERADRGSPSEDALGNVDSGGFESAKEVQRQLVSTASASTSARPSRVASLCHSSPICLEKHYRHYMIVGLPNLKVLDNCEISQNEKEVAHRVYVDNFEFLPYNRREKENIVKAVERREIGGSASAHQVYKNRLGPMIDDRSSAGLCRSMCASMQASCAWPAMTPVCKFWKPNDHLRNFRPRQFEYHPTEASLMVIGTLHGEVIVVNHEADKLVGYADSFGAPHSILGLCWFNKDPNKLIAGSDNGSLQLFDVCHMRARMSSAEEQSLRRGSRGCKNPAVGNFENFDELTSVHINSTDDYFLASGYSKHVGLYDLHTGMKIQIFPDLHKQHINVVKFSNHSPHLFATSSFDKDIKLWDLRQKVSHPLYTVSSSIGNVMVCFSYDDHFLLSSAVDNEVQQHLAVDGRLHMKYDIAPTGSGQNYTRSYYMNGRDYIITGSCEENVVRIYCAQTGRRLKDLALEGRYNDSPYVQSLRGDLFQEFQFSVLVAYNHPQSKSDIVKVNLITCDQENYACESECGSLPNKGA</sequence>
<proteinExistence type="predicted"/>
<comment type="caution">
    <text evidence="1">The sequence shown here is derived from an EMBL/GenBank/DDBJ whole genome shotgun (WGS) entry which is preliminary data.</text>
</comment>
<accession>A0ACC2ELE1</accession>
<organism evidence="1 2">
    <name type="scientific">Diphasiastrum complanatum</name>
    <name type="common">Issler's clubmoss</name>
    <name type="synonym">Lycopodium complanatum</name>
    <dbReference type="NCBI Taxonomy" id="34168"/>
    <lineage>
        <taxon>Eukaryota</taxon>
        <taxon>Viridiplantae</taxon>
        <taxon>Streptophyta</taxon>
        <taxon>Embryophyta</taxon>
        <taxon>Tracheophyta</taxon>
        <taxon>Lycopodiopsida</taxon>
        <taxon>Lycopodiales</taxon>
        <taxon>Lycopodiaceae</taxon>
        <taxon>Lycopodioideae</taxon>
        <taxon>Diphasiastrum</taxon>
    </lineage>
</organism>
<dbReference type="Proteomes" id="UP001162992">
    <property type="component" value="Chromosome 2"/>
</dbReference>
<evidence type="ECO:0000313" key="2">
    <source>
        <dbReference type="Proteomes" id="UP001162992"/>
    </source>
</evidence>
<protein>
    <submittedName>
        <fullName evidence="1">Uncharacterized protein</fullName>
    </submittedName>
</protein>
<dbReference type="EMBL" id="CM055093">
    <property type="protein sequence ID" value="KAJ7567373.1"/>
    <property type="molecule type" value="Genomic_DNA"/>
</dbReference>
<reference evidence="2" key="1">
    <citation type="journal article" date="2024" name="Proc. Natl. Acad. Sci. U.S.A.">
        <title>Extraordinary preservation of gene collinearity over three hundred million years revealed in homosporous lycophytes.</title>
        <authorList>
            <person name="Li C."/>
            <person name="Wickell D."/>
            <person name="Kuo L.Y."/>
            <person name="Chen X."/>
            <person name="Nie B."/>
            <person name="Liao X."/>
            <person name="Peng D."/>
            <person name="Ji J."/>
            <person name="Jenkins J."/>
            <person name="Williams M."/>
            <person name="Shu S."/>
            <person name="Plott C."/>
            <person name="Barry K."/>
            <person name="Rajasekar S."/>
            <person name="Grimwood J."/>
            <person name="Han X."/>
            <person name="Sun S."/>
            <person name="Hou Z."/>
            <person name="He W."/>
            <person name="Dai G."/>
            <person name="Sun C."/>
            <person name="Schmutz J."/>
            <person name="Leebens-Mack J.H."/>
            <person name="Li F.W."/>
            <person name="Wang L."/>
        </authorList>
    </citation>
    <scope>NUCLEOTIDE SEQUENCE [LARGE SCALE GENOMIC DNA]</scope>
    <source>
        <strain evidence="2">cv. PW_Plant_1</strain>
    </source>
</reference>